<sequence>MLTINTRTLKSEFSLAFLQLPLRGRNQDPLNPRGIDEPVVGQLGYHSFAENSETNACLNYSNPNAYPGFGPGIIEPMHPNANYNTNTSAGNALHPQWSSTDVTGRDLGGNFARRSMDAETIQLVRRFLISVRDEEASNIQMLEQQIGYLNSLLEKSRYNHQNNDRAIQTYESMMGIGRWAYARADDVSYTVPDALVASGSVTWQPTPSHGY</sequence>
<proteinExistence type="predicted"/>
<name>A0AAW0GAC5_9APHY</name>
<protein>
    <submittedName>
        <fullName evidence="1">Uncharacterized protein</fullName>
    </submittedName>
</protein>
<dbReference type="AlphaFoldDB" id="A0AAW0GAC5"/>
<evidence type="ECO:0000313" key="1">
    <source>
        <dbReference type="EMBL" id="KAK7689347.1"/>
    </source>
</evidence>
<reference evidence="1 2" key="1">
    <citation type="submission" date="2022-09" db="EMBL/GenBank/DDBJ databases">
        <authorList>
            <person name="Palmer J.M."/>
        </authorList>
    </citation>
    <scope>NUCLEOTIDE SEQUENCE [LARGE SCALE GENOMIC DNA]</scope>
    <source>
        <strain evidence="1 2">DSM 7382</strain>
    </source>
</reference>
<gene>
    <name evidence="1" type="ORF">QCA50_007138</name>
</gene>
<dbReference type="Proteomes" id="UP001385951">
    <property type="component" value="Unassembled WGS sequence"/>
</dbReference>
<dbReference type="EMBL" id="JASBNA010000008">
    <property type="protein sequence ID" value="KAK7689347.1"/>
    <property type="molecule type" value="Genomic_DNA"/>
</dbReference>
<accession>A0AAW0GAC5</accession>
<comment type="caution">
    <text evidence="1">The sequence shown here is derived from an EMBL/GenBank/DDBJ whole genome shotgun (WGS) entry which is preliminary data.</text>
</comment>
<organism evidence="1 2">
    <name type="scientific">Cerrena zonata</name>
    <dbReference type="NCBI Taxonomy" id="2478898"/>
    <lineage>
        <taxon>Eukaryota</taxon>
        <taxon>Fungi</taxon>
        <taxon>Dikarya</taxon>
        <taxon>Basidiomycota</taxon>
        <taxon>Agaricomycotina</taxon>
        <taxon>Agaricomycetes</taxon>
        <taxon>Polyporales</taxon>
        <taxon>Cerrenaceae</taxon>
        <taxon>Cerrena</taxon>
    </lineage>
</organism>
<keyword evidence="2" id="KW-1185">Reference proteome</keyword>
<evidence type="ECO:0000313" key="2">
    <source>
        <dbReference type="Proteomes" id="UP001385951"/>
    </source>
</evidence>